<evidence type="ECO:0000256" key="11">
    <source>
        <dbReference type="HAMAP-Rule" id="MF_00160"/>
    </source>
</evidence>
<comment type="function">
    <text evidence="1 11">Catalyzes the reversible conversion of 3-phosphohydroxypyruvate to phosphoserine and of 3-hydroxy-2-oxo-4-phosphonooxybutanoate to phosphohydroxythreonine.</text>
</comment>
<feature type="binding site" evidence="11">
    <location>
        <position position="42"/>
    </location>
    <ligand>
        <name>L-glutamate</name>
        <dbReference type="ChEBI" id="CHEBI:29985"/>
    </ligand>
</feature>
<dbReference type="GO" id="GO:0004648">
    <property type="term" value="F:O-phospho-L-serine:2-oxoglutarate aminotransferase activity"/>
    <property type="evidence" value="ECO:0007669"/>
    <property type="project" value="UniProtKB-EC"/>
</dbReference>
<evidence type="ECO:0000256" key="8">
    <source>
        <dbReference type="ARBA" id="ARBA00023299"/>
    </source>
</evidence>
<comment type="subunit">
    <text evidence="11">Homodimer.</text>
</comment>
<evidence type="ECO:0000256" key="1">
    <source>
        <dbReference type="ARBA" id="ARBA00003483"/>
    </source>
</evidence>
<sequence>MNRVYNFNPGPAALPLEVLEQAQRAFVEYGQTGMSLMEMSHRSRIVEQLMGETEQLLIEVIGLPSGYQVLFMGGGASTQFALVPLNLLKEEKVGRYVLSGSFAEKAYQEAQTVGQTEILASSKADNWTKLPDVNPLAAGMNTAYIHITTNNTIEGSQFQEIPDTGSIPLIGDMTSDILSRRMDWTKFAMFYAAAQKNLGPAGVTAVVIRSELLKEGNERIPTIFKYGTYAQHKSLYNTPPVHAIYMTKLMLEWVVRQGGIAELEKRNTKKAGFLYEAIDASGGFYKGIVEKPFRSMMNVTWRMKDELLEKAFVVESERNGFEGLAGHRSVGGLRASAYNAVPTESCQALAGFMNDFRKRHG</sequence>
<evidence type="ECO:0000256" key="6">
    <source>
        <dbReference type="ARBA" id="ARBA00022679"/>
    </source>
</evidence>
<comment type="pathway">
    <text evidence="2 11">Amino-acid biosynthesis; L-serine biosynthesis; L-serine from 3-phospho-D-glycerate: step 2/3.</text>
</comment>
<keyword evidence="7 11" id="KW-0663">Pyridoxal phosphate</keyword>
<feature type="binding site" evidence="11">
    <location>
        <position position="172"/>
    </location>
    <ligand>
        <name>pyridoxal 5'-phosphate</name>
        <dbReference type="ChEBI" id="CHEBI:597326"/>
    </ligand>
</feature>
<name>A0ABV1L0J7_9BACL</name>
<evidence type="ECO:0000256" key="2">
    <source>
        <dbReference type="ARBA" id="ARBA00005099"/>
    </source>
</evidence>
<dbReference type="EC" id="2.6.1.52" evidence="11"/>
<dbReference type="SUPFAM" id="SSF53383">
    <property type="entry name" value="PLP-dependent transferases"/>
    <property type="match status" value="1"/>
</dbReference>
<dbReference type="InterPro" id="IPR000192">
    <property type="entry name" value="Aminotrans_V_dom"/>
</dbReference>
<comment type="caution">
    <text evidence="13">The sequence shown here is derived from an EMBL/GenBank/DDBJ whole genome shotgun (WGS) entry which is preliminary data.</text>
</comment>
<keyword evidence="4 11" id="KW-0032">Aminotransferase</keyword>
<feature type="binding site" evidence="11">
    <location>
        <position position="152"/>
    </location>
    <ligand>
        <name>pyridoxal 5'-phosphate</name>
        <dbReference type="ChEBI" id="CHEBI:597326"/>
    </ligand>
</feature>
<evidence type="ECO:0000256" key="7">
    <source>
        <dbReference type="ARBA" id="ARBA00022898"/>
    </source>
</evidence>
<dbReference type="InterPro" id="IPR015424">
    <property type="entry name" value="PyrdxlP-dep_Trfase"/>
</dbReference>
<dbReference type="Gene3D" id="3.90.1150.10">
    <property type="entry name" value="Aspartate Aminotransferase, domain 1"/>
    <property type="match status" value="1"/>
</dbReference>
<feature type="domain" description="Aminotransferase class V" evidence="12">
    <location>
        <begin position="4"/>
        <end position="347"/>
    </location>
</feature>
<evidence type="ECO:0000256" key="5">
    <source>
        <dbReference type="ARBA" id="ARBA00022605"/>
    </source>
</evidence>
<evidence type="ECO:0000256" key="4">
    <source>
        <dbReference type="ARBA" id="ARBA00022576"/>
    </source>
</evidence>
<comment type="subcellular location">
    <subcellularLocation>
        <location evidence="11">Cytoplasm</location>
    </subcellularLocation>
</comment>
<evidence type="ECO:0000259" key="12">
    <source>
        <dbReference type="Pfam" id="PF00266"/>
    </source>
</evidence>
<evidence type="ECO:0000256" key="10">
    <source>
        <dbReference type="ARBA" id="ARBA00049007"/>
    </source>
</evidence>
<dbReference type="RefSeq" id="WP_232188601.1">
    <property type="nucleotide sequence ID" value="NZ_JAIOAP010000016.1"/>
</dbReference>
<dbReference type="InterPro" id="IPR015421">
    <property type="entry name" value="PyrdxlP-dep_Trfase_major"/>
</dbReference>
<dbReference type="Proteomes" id="UP001493487">
    <property type="component" value="Unassembled WGS sequence"/>
</dbReference>
<feature type="binding site" evidence="11">
    <location>
        <begin position="76"/>
        <end position="77"/>
    </location>
    <ligand>
        <name>pyridoxal 5'-phosphate</name>
        <dbReference type="ChEBI" id="CHEBI:597326"/>
    </ligand>
</feature>
<dbReference type="NCBIfam" id="NF003764">
    <property type="entry name" value="PRK05355.1"/>
    <property type="match status" value="1"/>
</dbReference>
<comment type="catalytic activity">
    <reaction evidence="9 11">
        <text>4-(phosphooxy)-L-threonine + 2-oxoglutarate = (R)-3-hydroxy-2-oxo-4-phosphooxybutanoate + L-glutamate</text>
        <dbReference type="Rhea" id="RHEA:16573"/>
        <dbReference type="ChEBI" id="CHEBI:16810"/>
        <dbReference type="ChEBI" id="CHEBI:29985"/>
        <dbReference type="ChEBI" id="CHEBI:58452"/>
        <dbReference type="ChEBI" id="CHEBI:58538"/>
        <dbReference type="EC" id="2.6.1.52"/>
    </reaction>
</comment>
<dbReference type="Pfam" id="PF00266">
    <property type="entry name" value="Aminotran_5"/>
    <property type="match status" value="1"/>
</dbReference>
<comment type="similarity">
    <text evidence="3 11">Belongs to the class-V pyridoxal-phosphate-dependent aminotransferase family. SerC subfamily.</text>
</comment>
<keyword evidence="6 11" id="KW-0808">Transferase</keyword>
<keyword evidence="14" id="KW-1185">Reference proteome</keyword>
<comment type="cofactor">
    <cofactor evidence="11">
        <name>pyridoxal 5'-phosphate</name>
        <dbReference type="ChEBI" id="CHEBI:597326"/>
    </cofactor>
    <text evidence="11">Binds 1 pyridoxal phosphate per subunit.</text>
</comment>
<accession>A0ABV1L0J7</accession>
<dbReference type="PANTHER" id="PTHR43247:SF1">
    <property type="entry name" value="PHOSPHOSERINE AMINOTRANSFERASE"/>
    <property type="match status" value="1"/>
</dbReference>
<evidence type="ECO:0000313" key="14">
    <source>
        <dbReference type="Proteomes" id="UP001493487"/>
    </source>
</evidence>
<keyword evidence="8 11" id="KW-0718">Serine biosynthesis</keyword>
<dbReference type="PANTHER" id="PTHR43247">
    <property type="entry name" value="PHOSPHOSERINE AMINOTRANSFERASE"/>
    <property type="match status" value="1"/>
</dbReference>
<dbReference type="InterPro" id="IPR015422">
    <property type="entry name" value="PyrdxlP-dep_Trfase_small"/>
</dbReference>
<protein>
    <recommendedName>
        <fullName evidence="11">Phosphoserine aminotransferase</fullName>
        <ecNumber evidence="11">2.6.1.52</ecNumber>
    </recommendedName>
    <alternativeName>
        <fullName evidence="11">Phosphohydroxythreonine aminotransferase</fullName>
        <shortName evidence="11">PSAT</shortName>
    </alternativeName>
</protein>
<feature type="modified residue" description="N6-(pyridoxal phosphate)lysine" evidence="11">
    <location>
        <position position="196"/>
    </location>
</feature>
<dbReference type="PIRSF" id="PIRSF000525">
    <property type="entry name" value="SerC"/>
    <property type="match status" value="1"/>
</dbReference>
<evidence type="ECO:0000313" key="13">
    <source>
        <dbReference type="EMBL" id="MEQ4485814.1"/>
    </source>
</evidence>
<keyword evidence="5 11" id="KW-0028">Amino-acid biosynthesis</keyword>
<organism evidence="13 14">
    <name type="scientific">Cohnella silvisoli</name>
    <dbReference type="NCBI Taxonomy" id="2873699"/>
    <lineage>
        <taxon>Bacteria</taxon>
        <taxon>Bacillati</taxon>
        <taxon>Bacillota</taxon>
        <taxon>Bacilli</taxon>
        <taxon>Bacillales</taxon>
        <taxon>Paenibacillaceae</taxon>
        <taxon>Cohnella</taxon>
    </lineage>
</organism>
<proteinExistence type="inferred from homology"/>
<evidence type="ECO:0000256" key="9">
    <source>
        <dbReference type="ARBA" id="ARBA00047630"/>
    </source>
</evidence>
<dbReference type="InterPro" id="IPR022278">
    <property type="entry name" value="Pser_aminoTfrase"/>
</dbReference>
<comment type="catalytic activity">
    <reaction evidence="10 11">
        <text>O-phospho-L-serine + 2-oxoglutarate = 3-phosphooxypyruvate + L-glutamate</text>
        <dbReference type="Rhea" id="RHEA:14329"/>
        <dbReference type="ChEBI" id="CHEBI:16810"/>
        <dbReference type="ChEBI" id="CHEBI:18110"/>
        <dbReference type="ChEBI" id="CHEBI:29985"/>
        <dbReference type="ChEBI" id="CHEBI:57524"/>
        <dbReference type="EC" id="2.6.1.52"/>
    </reaction>
</comment>
<reference evidence="13 14" key="1">
    <citation type="journal article" date="2023" name="Genome Announc.">
        <title>Pan-Genome Analyses of the Genus Cohnella and Proposal of the Novel Species Cohnella silvisoli sp. nov., Isolated from Forest Soil.</title>
        <authorList>
            <person name="Wang C."/>
            <person name="Mao L."/>
            <person name="Bao G."/>
            <person name="Zhu H."/>
        </authorList>
    </citation>
    <scope>NUCLEOTIDE SEQUENCE [LARGE SCALE GENOMIC DNA]</scope>
    <source>
        <strain evidence="13 14">NL03-T5-1</strain>
    </source>
</reference>
<feature type="binding site" evidence="11">
    <location>
        <begin position="237"/>
        <end position="238"/>
    </location>
    <ligand>
        <name>pyridoxal 5'-phosphate</name>
        <dbReference type="ChEBI" id="CHEBI:597326"/>
    </ligand>
</feature>
<feature type="binding site" evidence="11">
    <location>
        <position position="102"/>
    </location>
    <ligand>
        <name>pyridoxal 5'-phosphate</name>
        <dbReference type="ChEBI" id="CHEBI:597326"/>
    </ligand>
</feature>
<dbReference type="Gene3D" id="3.40.640.10">
    <property type="entry name" value="Type I PLP-dependent aspartate aminotransferase-like (Major domain)"/>
    <property type="match status" value="1"/>
</dbReference>
<keyword evidence="11" id="KW-0963">Cytoplasm</keyword>
<feature type="binding site" evidence="11">
    <location>
        <position position="195"/>
    </location>
    <ligand>
        <name>pyridoxal 5'-phosphate</name>
        <dbReference type="ChEBI" id="CHEBI:597326"/>
    </ligand>
</feature>
<comment type="caution">
    <text evidence="11">Lacks conserved residue(s) required for the propagation of feature annotation.</text>
</comment>
<dbReference type="HAMAP" id="MF_00160">
    <property type="entry name" value="SerC_aminotrans_5"/>
    <property type="match status" value="1"/>
</dbReference>
<dbReference type="EMBL" id="JASKHM010000017">
    <property type="protein sequence ID" value="MEQ4485814.1"/>
    <property type="molecule type" value="Genomic_DNA"/>
</dbReference>
<gene>
    <name evidence="11 13" type="primary">serC</name>
    <name evidence="13" type="ORF">QJS35_25875</name>
</gene>
<evidence type="ECO:0000256" key="3">
    <source>
        <dbReference type="ARBA" id="ARBA00006904"/>
    </source>
</evidence>